<keyword evidence="2" id="KW-1185">Reference proteome</keyword>
<gene>
    <name evidence="1" type="ORF">ACFPZN_38625</name>
</gene>
<evidence type="ECO:0000313" key="2">
    <source>
        <dbReference type="Proteomes" id="UP001596074"/>
    </source>
</evidence>
<dbReference type="Proteomes" id="UP001596074">
    <property type="component" value="Unassembled WGS sequence"/>
</dbReference>
<comment type="caution">
    <text evidence="1">The sequence shown here is derived from an EMBL/GenBank/DDBJ whole genome shotgun (WGS) entry which is preliminary data.</text>
</comment>
<dbReference type="EMBL" id="JBHSON010000072">
    <property type="protein sequence ID" value="MFC5751566.1"/>
    <property type="molecule type" value="Genomic_DNA"/>
</dbReference>
<protein>
    <submittedName>
        <fullName evidence="1">Uncharacterized protein</fullName>
    </submittedName>
</protein>
<organism evidence="1 2">
    <name type="scientific">Actinomadura rugatobispora</name>
    <dbReference type="NCBI Taxonomy" id="1994"/>
    <lineage>
        <taxon>Bacteria</taxon>
        <taxon>Bacillati</taxon>
        <taxon>Actinomycetota</taxon>
        <taxon>Actinomycetes</taxon>
        <taxon>Streptosporangiales</taxon>
        <taxon>Thermomonosporaceae</taxon>
        <taxon>Actinomadura</taxon>
    </lineage>
</organism>
<accession>A0ABW1AAE7</accession>
<sequence length="100" mass="10804">MPIRRLWPAGLAVALAAPRLSGGGSDEEVVALAGDLPLLPLLYLVVAKFRWRRATWAVRAVLLGAFADLRSLDVVVAAAVLVILVRDAAGRPRSRLRRRA</sequence>
<proteinExistence type="predicted"/>
<evidence type="ECO:0000313" key="1">
    <source>
        <dbReference type="EMBL" id="MFC5751566.1"/>
    </source>
</evidence>
<name>A0ABW1AAE7_9ACTN</name>
<reference evidence="2" key="1">
    <citation type="journal article" date="2019" name="Int. J. Syst. Evol. Microbiol.">
        <title>The Global Catalogue of Microorganisms (GCM) 10K type strain sequencing project: providing services to taxonomists for standard genome sequencing and annotation.</title>
        <authorList>
            <consortium name="The Broad Institute Genomics Platform"/>
            <consortium name="The Broad Institute Genome Sequencing Center for Infectious Disease"/>
            <person name="Wu L."/>
            <person name="Ma J."/>
        </authorList>
    </citation>
    <scope>NUCLEOTIDE SEQUENCE [LARGE SCALE GENOMIC DNA]</scope>
    <source>
        <strain evidence="2">KCTC 42087</strain>
    </source>
</reference>
<dbReference type="RefSeq" id="WP_378287495.1">
    <property type="nucleotide sequence ID" value="NZ_JBHSON010000072.1"/>
</dbReference>